<gene>
    <name evidence="2" type="ORF">SAMN02745166_02929</name>
</gene>
<keyword evidence="3" id="KW-1185">Reference proteome</keyword>
<dbReference type="RefSeq" id="WP_078814108.1">
    <property type="nucleotide sequence ID" value="NZ_FUYE01000009.1"/>
</dbReference>
<dbReference type="Gene3D" id="2.115.10.20">
    <property type="entry name" value="Glycosyl hydrolase domain, family 43"/>
    <property type="match status" value="1"/>
</dbReference>
<dbReference type="InterPro" id="IPR023296">
    <property type="entry name" value="Glyco_hydro_beta-prop_sf"/>
</dbReference>
<feature type="chain" id="PRO_5012391420" description="Glycosyl hydrolases family 32 N-terminal domain-containing protein" evidence="1">
    <location>
        <begin position="26"/>
        <end position="528"/>
    </location>
</feature>
<dbReference type="STRING" id="48467.SAMN02745166_02929"/>
<evidence type="ECO:0000256" key="1">
    <source>
        <dbReference type="SAM" id="SignalP"/>
    </source>
</evidence>
<dbReference type="OrthoDB" id="180690at2"/>
<protein>
    <recommendedName>
        <fullName evidence="4">Glycosyl hydrolases family 32 N-terminal domain-containing protein</fullName>
    </recommendedName>
</protein>
<dbReference type="SUPFAM" id="SSF75005">
    <property type="entry name" value="Arabinanase/levansucrase/invertase"/>
    <property type="match status" value="2"/>
</dbReference>
<evidence type="ECO:0008006" key="4">
    <source>
        <dbReference type="Google" id="ProtNLM"/>
    </source>
</evidence>
<keyword evidence="1" id="KW-0732">Signal</keyword>
<reference evidence="3" key="1">
    <citation type="submission" date="2017-02" db="EMBL/GenBank/DDBJ databases">
        <authorList>
            <person name="Varghese N."/>
            <person name="Submissions S."/>
        </authorList>
    </citation>
    <scope>NUCLEOTIDE SEQUENCE [LARGE SCALE GENOMIC DNA]</scope>
    <source>
        <strain evidence="3">ATCC 700200</strain>
    </source>
</reference>
<accession>A0A1T4YC38</accession>
<organism evidence="2 3">
    <name type="scientific">Prosthecobacter debontii</name>
    <dbReference type="NCBI Taxonomy" id="48467"/>
    <lineage>
        <taxon>Bacteria</taxon>
        <taxon>Pseudomonadati</taxon>
        <taxon>Verrucomicrobiota</taxon>
        <taxon>Verrucomicrobiia</taxon>
        <taxon>Verrucomicrobiales</taxon>
        <taxon>Verrucomicrobiaceae</taxon>
        <taxon>Prosthecobacter</taxon>
    </lineage>
</organism>
<dbReference type="EMBL" id="FUYE01000009">
    <property type="protein sequence ID" value="SKA99402.1"/>
    <property type="molecule type" value="Genomic_DNA"/>
</dbReference>
<evidence type="ECO:0000313" key="2">
    <source>
        <dbReference type="EMBL" id="SKA99402.1"/>
    </source>
</evidence>
<sequence length="528" mass="58800">MKIPSAFILSLLLGADCFSGISANAEEPLFDETQALTLFAFDEVSIPHVQNLRVEMRSPKKHPANPVLRRGAPGSPDAKGVQFYGSILREGDKFRLWYVAFDDDKKNKVASERWRAAYAESSDGVNWTKPDLGLVEYAGNKHNNLILTDPAPLGVVNVKVLRDDEDPDPAKRYKISSHVYFRNTRRLGTLAPFVSADGLNWRMEREVETVKAELQIKDVVLPPIHFEPSGGLYKWQGMFYASGQNSMNAAQPYHGRVARVYRSADFKTWSQTSSVSLVRDAQHTLLGAGRSREGEQTHEGISVWNRGNMLLGIFGIWHGAKEWKDVTIDLGLALSNDGIRFRQPVHEWTFLKRGDDGEWDQGGLIQGQGFENIGEQTLVYYGAWDPRHWEEEPDRGGVGIAMLPRDRFGDLIVEEAGKGTGDYQLPEITSEFVTAAIPMRGREGLFYVNADGLGDEAGLKVELLDSLEKGLPGYSGADAAIVKTSGFQTPVLWSTPESKGKLPDQVCLRVTFEGKRNTQIRLSAVYLR</sequence>
<feature type="signal peptide" evidence="1">
    <location>
        <begin position="1"/>
        <end position="25"/>
    </location>
</feature>
<dbReference type="AlphaFoldDB" id="A0A1T4YC38"/>
<proteinExistence type="predicted"/>
<evidence type="ECO:0000313" key="3">
    <source>
        <dbReference type="Proteomes" id="UP000190774"/>
    </source>
</evidence>
<name>A0A1T4YC38_9BACT</name>
<dbReference type="Proteomes" id="UP000190774">
    <property type="component" value="Unassembled WGS sequence"/>
</dbReference>